<sequence>MTIDFNKSAGANRESVTPKTGSAEWFNALGLKPTLPTTINPFDIEPAKAELSVHEEAIKEMVAKSRAFKITDDESNSMAVQMGLQAKKLAKRIKEAGADKTKEHRLFTGAVRNLVKVYTDMLEDIETGLKGKFRVYSRLKEIKQKEDERKLQEANRKLQAEIDRDAKKKKIDPVQLPEVALPQKQAPTRTEKGSASIRKKWTWDKETYDFSKIPDEYKMIDGPAISKAIKAAVRNIPGIRIFQDDVPVWRT</sequence>
<protein>
    <submittedName>
        <fullName evidence="1">Uncharacterized protein</fullName>
    </submittedName>
</protein>
<gene>
    <name evidence="1" type="ORF">LCGC14_1200360</name>
</gene>
<proteinExistence type="predicted"/>
<comment type="caution">
    <text evidence="1">The sequence shown here is derived from an EMBL/GenBank/DDBJ whole genome shotgun (WGS) entry which is preliminary data.</text>
</comment>
<accession>A0A0F9LH35</accession>
<evidence type="ECO:0000313" key="1">
    <source>
        <dbReference type="EMBL" id="KKM94244.1"/>
    </source>
</evidence>
<name>A0A0F9LH35_9ZZZZ</name>
<reference evidence="1" key="1">
    <citation type="journal article" date="2015" name="Nature">
        <title>Complex archaea that bridge the gap between prokaryotes and eukaryotes.</title>
        <authorList>
            <person name="Spang A."/>
            <person name="Saw J.H."/>
            <person name="Jorgensen S.L."/>
            <person name="Zaremba-Niedzwiedzka K."/>
            <person name="Martijn J."/>
            <person name="Lind A.E."/>
            <person name="van Eijk R."/>
            <person name="Schleper C."/>
            <person name="Guy L."/>
            <person name="Ettema T.J."/>
        </authorList>
    </citation>
    <scope>NUCLEOTIDE SEQUENCE</scope>
</reference>
<dbReference type="AlphaFoldDB" id="A0A0F9LH35"/>
<dbReference type="EMBL" id="LAZR01006165">
    <property type="protein sequence ID" value="KKM94244.1"/>
    <property type="molecule type" value="Genomic_DNA"/>
</dbReference>
<organism evidence="1">
    <name type="scientific">marine sediment metagenome</name>
    <dbReference type="NCBI Taxonomy" id="412755"/>
    <lineage>
        <taxon>unclassified sequences</taxon>
        <taxon>metagenomes</taxon>
        <taxon>ecological metagenomes</taxon>
    </lineage>
</organism>